<name>A0A6A5GA04_CAERE</name>
<sequence length="90" mass="10331">MEAALLRYPNEHGPHLENVESEVDVAVATSSEWFPRRRVRPQKPRHAGCVVDAWPDNIDMAMLTLPHIKLKIIIFSGSMHLMRFSVEKIL</sequence>
<dbReference type="AlphaFoldDB" id="A0A6A5GA04"/>
<dbReference type="EMBL" id="WUAV01000005">
    <property type="protein sequence ID" value="KAF1751309.1"/>
    <property type="molecule type" value="Genomic_DNA"/>
</dbReference>
<protein>
    <submittedName>
        <fullName evidence="1">Uncharacterized protein</fullName>
    </submittedName>
</protein>
<comment type="caution">
    <text evidence="1">The sequence shown here is derived from an EMBL/GenBank/DDBJ whole genome shotgun (WGS) entry which is preliminary data.</text>
</comment>
<dbReference type="CTD" id="78776605"/>
<evidence type="ECO:0000313" key="1">
    <source>
        <dbReference type="EMBL" id="KAF1751309.1"/>
    </source>
</evidence>
<reference evidence="1 2" key="1">
    <citation type="submission" date="2019-12" db="EMBL/GenBank/DDBJ databases">
        <title>Chromosome-level assembly of the Caenorhabditis remanei genome.</title>
        <authorList>
            <person name="Teterina A.A."/>
            <person name="Willis J.H."/>
            <person name="Phillips P.C."/>
        </authorList>
    </citation>
    <scope>NUCLEOTIDE SEQUENCE [LARGE SCALE GENOMIC DNA]</scope>
    <source>
        <strain evidence="1 2">PX506</strain>
        <tissue evidence="1">Whole organism</tissue>
    </source>
</reference>
<organism evidence="1 2">
    <name type="scientific">Caenorhabditis remanei</name>
    <name type="common">Caenorhabditis vulgaris</name>
    <dbReference type="NCBI Taxonomy" id="31234"/>
    <lineage>
        <taxon>Eukaryota</taxon>
        <taxon>Metazoa</taxon>
        <taxon>Ecdysozoa</taxon>
        <taxon>Nematoda</taxon>
        <taxon>Chromadorea</taxon>
        <taxon>Rhabditida</taxon>
        <taxon>Rhabditina</taxon>
        <taxon>Rhabditomorpha</taxon>
        <taxon>Rhabditoidea</taxon>
        <taxon>Rhabditidae</taxon>
        <taxon>Peloderinae</taxon>
        <taxon>Caenorhabditis</taxon>
    </lineage>
</organism>
<dbReference type="RefSeq" id="XP_053581199.1">
    <property type="nucleotide sequence ID" value="XM_053732286.1"/>
</dbReference>
<dbReference type="Proteomes" id="UP000483820">
    <property type="component" value="Chromosome V"/>
</dbReference>
<accession>A0A6A5GA04</accession>
<dbReference type="GeneID" id="78776605"/>
<proteinExistence type="predicted"/>
<dbReference type="KEGG" id="crq:GCK72_017863"/>
<gene>
    <name evidence="1" type="ORF">GCK72_017863</name>
</gene>
<evidence type="ECO:0000313" key="2">
    <source>
        <dbReference type="Proteomes" id="UP000483820"/>
    </source>
</evidence>